<proteinExistence type="predicted"/>
<keyword evidence="2" id="KW-1185">Reference proteome</keyword>
<gene>
    <name evidence="1" type="ORF">LLCLJKAH_00252</name>
</gene>
<sequence length="123" mass="14033">MSETILGGKTYHTAVYYALQSEVLQRFSDRVLPLVRMNNKPIEKLPLEITGVAYGLINNIPVLYVEVHAYGKPKDDDNTKVVIVYNPGNLLDYLTDDAITYKGEVYYAGDNFWRLCAEGERPW</sequence>
<accession>A0A7R8MJR2</accession>
<protein>
    <submittedName>
        <fullName evidence="1">Uncharacterized protein</fullName>
    </submittedName>
</protein>
<organism evidence="1 2">
    <name type="scientific">Klebsiella phage vB_KvM-Eowyn</name>
    <dbReference type="NCBI Taxonomy" id="2762819"/>
    <lineage>
        <taxon>Viruses</taxon>
        <taxon>Duplodnaviria</taxon>
        <taxon>Heunggongvirae</taxon>
        <taxon>Uroviricota</taxon>
        <taxon>Caudoviricetes</taxon>
        <taxon>Chimalliviridae</taxon>
        <taxon>Eowynvirus</taxon>
        <taxon>Eowynvirus eowyn</taxon>
    </lineage>
</organism>
<dbReference type="EMBL" id="LR881104">
    <property type="protein sequence ID" value="CAD5236241.1"/>
    <property type="molecule type" value="Genomic_DNA"/>
</dbReference>
<evidence type="ECO:0000313" key="2">
    <source>
        <dbReference type="Proteomes" id="UP000596247"/>
    </source>
</evidence>
<dbReference type="Proteomes" id="UP000596247">
    <property type="component" value="Chromosome"/>
</dbReference>
<name>A0A7R8MJR2_9CAUD</name>
<reference evidence="1 2" key="1">
    <citation type="submission" date="2020-09" db="EMBL/GenBank/DDBJ databases">
        <authorList>
            <person name="Jameson E."/>
        </authorList>
    </citation>
    <scope>NUCLEOTIDE SEQUENCE [LARGE SCALE GENOMIC DNA]</scope>
</reference>
<evidence type="ECO:0000313" key="1">
    <source>
        <dbReference type="EMBL" id="CAD5236241.1"/>
    </source>
</evidence>